<dbReference type="AGR" id="WB:WBGene00013752"/>
<keyword evidence="1" id="KW-0732">Signal</keyword>
<evidence type="ECO:0000313" key="4">
    <source>
        <dbReference type="WormBase" id="Y113G7A.15b"/>
    </source>
</evidence>
<evidence type="ECO:0000256" key="1">
    <source>
        <dbReference type="SAM" id="SignalP"/>
    </source>
</evidence>
<evidence type="ECO:0000313" key="3">
    <source>
        <dbReference type="Proteomes" id="UP000001940"/>
    </source>
</evidence>
<keyword evidence="3" id="KW-1185">Reference proteome</keyword>
<organism evidence="2 3">
    <name type="scientific">Caenorhabditis elegans</name>
    <dbReference type="NCBI Taxonomy" id="6239"/>
    <lineage>
        <taxon>Eukaryota</taxon>
        <taxon>Metazoa</taxon>
        <taxon>Ecdysozoa</taxon>
        <taxon>Nematoda</taxon>
        <taxon>Chromadorea</taxon>
        <taxon>Rhabditida</taxon>
        <taxon>Rhabditina</taxon>
        <taxon>Rhabditomorpha</taxon>
        <taxon>Rhabditoidea</taxon>
        <taxon>Rhabditidae</taxon>
        <taxon>Peloderinae</taxon>
        <taxon>Caenorhabditis</taxon>
    </lineage>
</organism>
<accession>I2HAG0</accession>
<feature type="chain" id="PRO_5003660374" evidence="1">
    <location>
        <begin position="22"/>
        <end position="89"/>
    </location>
</feature>
<evidence type="ECO:0000313" key="2">
    <source>
        <dbReference type="EMBL" id="CCH63887.1"/>
    </source>
</evidence>
<dbReference type="RefSeq" id="NP_001263944.1">
    <property type="nucleotide sequence ID" value="NM_001277015.3"/>
</dbReference>
<dbReference type="OrthoDB" id="10296478at2759"/>
<dbReference type="CTD" id="180316"/>
<reference evidence="2 3" key="1">
    <citation type="journal article" date="1998" name="Science">
        <title>Genome sequence of the nematode C. elegans: a platform for investigating biology.</title>
        <authorList>
            <consortium name="The C. elegans sequencing consortium"/>
            <person name="Sulson J.E."/>
            <person name="Waterston R."/>
        </authorList>
    </citation>
    <scope>NUCLEOTIDE SEQUENCE [LARGE SCALE GENOMIC DNA]</scope>
    <source>
        <strain evidence="2 3">Bristol N2</strain>
    </source>
</reference>
<dbReference type="ExpressionAtlas" id="I2HAG0">
    <property type="expression patterns" value="baseline and differential"/>
</dbReference>
<dbReference type="AlphaFoldDB" id="I2HAG0"/>
<protein>
    <submittedName>
        <fullName evidence="2">Neuropeptide-Like Protein</fullName>
    </submittedName>
</protein>
<dbReference type="EMBL" id="BX284605">
    <property type="protein sequence ID" value="CCH63887.1"/>
    <property type="molecule type" value="Genomic_DNA"/>
</dbReference>
<dbReference type="Proteomes" id="UP000001940">
    <property type="component" value="Chromosome V"/>
</dbReference>
<feature type="signal peptide" evidence="1">
    <location>
        <begin position="1"/>
        <end position="21"/>
    </location>
</feature>
<sequence>MHFFPILLLSILLILISTCSSTLVNNSPTAAFDTNAYSELNAKAKASMRRLADILDFEMYQRRLSAAPDNSYYYQISPPHHQRVSFDDY</sequence>
<dbReference type="Bgee" id="WBGene00013752">
    <property type="expression patterns" value="Expressed in larva and 3 other cell types or tissues"/>
</dbReference>
<dbReference type="WormBase" id="Y113G7A.15b">
    <property type="protein sequence ID" value="CE47682"/>
    <property type="gene ID" value="WBGene00013752"/>
    <property type="gene designation" value="nlp-69"/>
</dbReference>
<dbReference type="GeneID" id="180316"/>
<gene>
    <name evidence="2 4" type="primary">nlp-69</name>
    <name evidence="2" type="ORF">CELE_Y113G7A.15</name>
    <name evidence="4" type="ORF">Y113G7A.15</name>
</gene>
<name>I2HAG0_CAEEL</name>
<proteinExistence type="predicted"/>
<dbReference type="KEGG" id="cel:CELE_Y113G7A.15"/>